<dbReference type="PRINTS" id="PR00080">
    <property type="entry name" value="SDRFAMILY"/>
</dbReference>
<evidence type="ECO:0000256" key="4">
    <source>
        <dbReference type="RuleBase" id="RU000363"/>
    </source>
</evidence>
<evidence type="ECO:0000313" key="6">
    <source>
        <dbReference type="EMBL" id="CAA7268728.1"/>
    </source>
</evidence>
<feature type="domain" description="Ketoreductase" evidence="5">
    <location>
        <begin position="5"/>
        <end position="186"/>
    </location>
</feature>
<proteinExistence type="inferred from homology"/>
<dbReference type="OrthoDB" id="1274115at2759"/>
<dbReference type="GO" id="GO:0016491">
    <property type="term" value="F:oxidoreductase activity"/>
    <property type="evidence" value="ECO:0007669"/>
    <property type="project" value="UniProtKB-KW"/>
</dbReference>
<dbReference type="SMART" id="SM00822">
    <property type="entry name" value="PKS_KR"/>
    <property type="match status" value="1"/>
</dbReference>
<evidence type="ECO:0000313" key="7">
    <source>
        <dbReference type="Proteomes" id="UP000467700"/>
    </source>
</evidence>
<dbReference type="Gene3D" id="3.40.50.720">
    <property type="entry name" value="NAD(P)-binding Rossmann-like Domain"/>
    <property type="match status" value="1"/>
</dbReference>
<sequence length="276" mass="29755">MSAPLVWLITGASSGLGRQVALEALNRGDKVIATARPTSVAKLADLKDQGADVLELDVTAPLEVLHEVAKKAAAIHGRIDALVNTAGYILIGPMEETTPQETLEQFNANVFGALNVTRAVLPYMREKKTGTIIFAGSICGLESTPFAGIYAATKWALRGVSQSLHDEISPLGLRSLCVDFGYFRTAILQSERLVTRESTLADYQDRLQRHQPGDPVKGAKVVVDIVKGEGVATGKAFPRSLVLGTDCYNAAKKEVEGMKERLEEWKEVSLSTDFAS</sequence>
<dbReference type="PANTHER" id="PTHR43976:SF16">
    <property type="entry name" value="SHORT-CHAIN DEHYDROGENASE_REDUCTASE FAMILY PROTEIN"/>
    <property type="match status" value="1"/>
</dbReference>
<protein>
    <recommendedName>
        <fullName evidence="5">Ketoreductase domain-containing protein</fullName>
    </recommendedName>
</protein>
<comment type="caution">
    <text evidence="6">The sequence shown here is derived from an EMBL/GenBank/DDBJ whole genome shotgun (WGS) entry which is preliminary data.</text>
</comment>
<reference evidence="6 7" key="1">
    <citation type="submission" date="2020-01" db="EMBL/GenBank/DDBJ databases">
        <authorList>
            <person name="Gupta K D."/>
        </authorList>
    </citation>
    <scope>NUCLEOTIDE SEQUENCE [LARGE SCALE GENOMIC DNA]</scope>
</reference>
<keyword evidence="2" id="KW-0521">NADP</keyword>
<dbReference type="PANTHER" id="PTHR43976">
    <property type="entry name" value="SHORT CHAIN DEHYDROGENASE"/>
    <property type="match status" value="1"/>
</dbReference>
<dbReference type="InterPro" id="IPR057326">
    <property type="entry name" value="KR_dom"/>
</dbReference>
<dbReference type="PRINTS" id="PR00081">
    <property type="entry name" value="GDHRDH"/>
</dbReference>
<evidence type="ECO:0000259" key="5">
    <source>
        <dbReference type="SMART" id="SM00822"/>
    </source>
</evidence>
<evidence type="ECO:0000256" key="3">
    <source>
        <dbReference type="ARBA" id="ARBA00023002"/>
    </source>
</evidence>
<dbReference type="PROSITE" id="PS00061">
    <property type="entry name" value="ADH_SHORT"/>
    <property type="match status" value="1"/>
</dbReference>
<dbReference type="Pfam" id="PF00106">
    <property type="entry name" value="adh_short"/>
    <property type="match status" value="1"/>
</dbReference>
<dbReference type="InterPro" id="IPR051911">
    <property type="entry name" value="SDR_oxidoreductase"/>
</dbReference>
<dbReference type="AlphaFoldDB" id="A0A8S0WAK7"/>
<dbReference type="InterPro" id="IPR036291">
    <property type="entry name" value="NAD(P)-bd_dom_sf"/>
</dbReference>
<keyword evidence="3" id="KW-0560">Oxidoreductase</keyword>
<dbReference type="Proteomes" id="UP000467700">
    <property type="component" value="Unassembled WGS sequence"/>
</dbReference>
<accession>A0A8S0WAK7</accession>
<dbReference type="InterPro" id="IPR002347">
    <property type="entry name" value="SDR_fam"/>
</dbReference>
<evidence type="ECO:0000256" key="1">
    <source>
        <dbReference type="ARBA" id="ARBA00006484"/>
    </source>
</evidence>
<name>A0A8S0WAK7_CYCAE</name>
<keyword evidence="7" id="KW-1185">Reference proteome</keyword>
<dbReference type="SUPFAM" id="SSF51735">
    <property type="entry name" value="NAD(P)-binding Rossmann-fold domains"/>
    <property type="match status" value="1"/>
</dbReference>
<dbReference type="CDD" id="cd05374">
    <property type="entry name" value="17beta-HSD-like_SDR_c"/>
    <property type="match status" value="1"/>
</dbReference>
<evidence type="ECO:0000256" key="2">
    <source>
        <dbReference type="ARBA" id="ARBA00022857"/>
    </source>
</evidence>
<dbReference type="InterPro" id="IPR020904">
    <property type="entry name" value="Sc_DH/Rdtase_CS"/>
</dbReference>
<organism evidence="6 7">
    <name type="scientific">Cyclocybe aegerita</name>
    <name type="common">Black poplar mushroom</name>
    <name type="synonym">Agrocybe aegerita</name>
    <dbReference type="NCBI Taxonomy" id="1973307"/>
    <lineage>
        <taxon>Eukaryota</taxon>
        <taxon>Fungi</taxon>
        <taxon>Dikarya</taxon>
        <taxon>Basidiomycota</taxon>
        <taxon>Agaricomycotina</taxon>
        <taxon>Agaricomycetes</taxon>
        <taxon>Agaricomycetidae</taxon>
        <taxon>Agaricales</taxon>
        <taxon>Agaricineae</taxon>
        <taxon>Bolbitiaceae</taxon>
        <taxon>Cyclocybe</taxon>
    </lineage>
</organism>
<comment type="similarity">
    <text evidence="1 4">Belongs to the short-chain dehydrogenases/reductases (SDR) family.</text>
</comment>
<dbReference type="EMBL" id="CACVBS010000069">
    <property type="protein sequence ID" value="CAA7268728.1"/>
    <property type="molecule type" value="Genomic_DNA"/>
</dbReference>
<gene>
    <name evidence="6" type="ORF">AAE3_LOCUS10959</name>
</gene>